<dbReference type="SUPFAM" id="SSF56801">
    <property type="entry name" value="Acetyl-CoA synthetase-like"/>
    <property type="match status" value="1"/>
</dbReference>
<keyword evidence="4" id="KW-1185">Reference proteome</keyword>
<evidence type="ECO:0000313" key="4">
    <source>
        <dbReference type="Proteomes" id="UP000239814"/>
    </source>
</evidence>
<dbReference type="Pfam" id="PF13193">
    <property type="entry name" value="AMP-binding_C"/>
    <property type="match status" value="1"/>
</dbReference>
<dbReference type="KEGG" id="git:C6V83_03900"/>
<dbReference type="Pfam" id="PF00501">
    <property type="entry name" value="AMP-binding"/>
    <property type="match status" value="1"/>
</dbReference>
<sequence length="533" mass="56918">MAETATRELTDEYLRTGVHLGDLMVAALRRHRLDPVLQIAGTELTGGQLADEISCYVQAFASLGAGPGTAVGLLSLNRPEVLMVIGAGQTQGWRRTALHPLGSLTDHAYVLNDAGIETLVIDPVPMFVERAVALLDEVPGLRTILTFGPVPEELASVGVDLVAEAAKYDAQPLTAALLPPDHVVSITYTGGTTGKPKGVIGTAQAMATMTSVQLAEWEWPERPRFLMCTPLSHAGAAFFVPTLMKGGTLVVLKRFDPAEVLETIERERISATMLVPTMLYALLDHPDSRTRDLSSLQTVYYGASSINPVRLAEAIERFGPIFAQYYGQSEAPMVISYLPKGEHTPQRLTSCGRPSAFLRTALLDDDGAPVPPGEPGEICVSGPLLAGGYLGLPEQTAEAFRDGWLHTGDVARADDDGFWYIVDRTKDMIVTGGFNVFPREVEDVIAGHPAVAQVGVIGVPDETWGEAVTAVVVLRPDSADSEAARSAVADEIRARVKEAKGAVQAPKAVIFAEALPLTALGKPDKKALRAQFS</sequence>
<dbReference type="InterPro" id="IPR025110">
    <property type="entry name" value="AMP-bd_C"/>
</dbReference>
<dbReference type="InterPro" id="IPR000873">
    <property type="entry name" value="AMP-dep_synth/lig_dom"/>
</dbReference>
<evidence type="ECO:0000313" key="3">
    <source>
        <dbReference type="EMBL" id="AVL99553.1"/>
    </source>
</evidence>
<dbReference type="EMBL" id="CP027433">
    <property type="protein sequence ID" value="AVL99553.1"/>
    <property type="molecule type" value="Genomic_DNA"/>
</dbReference>
<reference evidence="3 4" key="1">
    <citation type="submission" date="2018-03" db="EMBL/GenBank/DDBJ databases">
        <title>Characteristics and genome of n-alkane degrading marine bacteria Gordonia iterans isolated from crude oil contaminated in Tae-an, South Korea.</title>
        <authorList>
            <person name="Lee S.-S."/>
            <person name="Kim H."/>
        </authorList>
    </citation>
    <scope>NUCLEOTIDE SEQUENCE [LARGE SCALE GENOMIC DNA]</scope>
    <source>
        <strain evidence="3 4">Co17</strain>
    </source>
</reference>
<dbReference type="NCBIfam" id="NF004838">
    <property type="entry name" value="PRK06188.1"/>
    <property type="match status" value="1"/>
</dbReference>
<accession>A0A2S0KD27</accession>
<dbReference type="PANTHER" id="PTHR43767">
    <property type="entry name" value="LONG-CHAIN-FATTY-ACID--COA LIGASE"/>
    <property type="match status" value="1"/>
</dbReference>
<protein>
    <submittedName>
        <fullName evidence="3">Acyl-CoA synthetase</fullName>
    </submittedName>
</protein>
<dbReference type="PANTHER" id="PTHR43767:SF7">
    <property type="entry name" value="MEDIUM_LONG-CHAIN-FATTY-ACID--COA LIGASE FADD8"/>
    <property type="match status" value="1"/>
</dbReference>
<evidence type="ECO:0000259" key="1">
    <source>
        <dbReference type="Pfam" id="PF00501"/>
    </source>
</evidence>
<dbReference type="InterPro" id="IPR042099">
    <property type="entry name" value="ANL_N_sf"/>
</dbReference>
<dbReference type="Gene3D" id="3.30.300.30">
    <property type="match status" value="1"/>
</dbReference>
<dbReference type="Gene3D" id="3.40.50.12780">
    <property type="entry name" value="N-terminal domain of ligase-like"/>
    <property type="match status" value="1"/>
</dbReference>
<dbReference type="InterPro" id="IPR020845">
    <property type="entry name" value="AMP-binding_CS"/>
</dbReference>
<dbReference type="PROSITE" id="PS00455">
    <property type="entry name" value="AMP_BINDING"/>
    <property type="match status" value="1"/>
</dbReference>
<dbReference type="InterPro" id="IPR045851">
    <property type="entry name" value="AMP-bd_C_sf"/>
</dbReference>
<dbReference type="RefSeq" id="WP_105941288.1">
    <property type="nucleotide sequence ID" value="NZ_CP027433.1"/>
</dbReference>
<gene>
    <name evidence="3" type="ORF">C6V83_03900</name>
</gene>
<proteinExistence type="predicted"/>
<organism evidence="3 4">
    <name type="scientific">Gordonia iterans</name>
    <dbReference type="NCBI Taxonomy" id="1004901"/>
    <lineage>
        <taxon>Bacteria</taxon>
        <taxon>Bacillati</taxon>
        <taxon>Actinomycetota</taxon>
        <taxon>Actinomycetes</taxon>
        <taxon>Mycobacteriales</taxon>
        <taxon>Gordoniaceae</taxon>
        <taxon>Gordonia</taxon>
    </lineage>
</organism>
<dbReference type="InterPro" id="IPR050237">
    <property type="entry name" value="ATP-dep_AMP-bd_enzyme"/>
</dbReference>
<feature type="domain" description="AMP-dependent synthetase/ligase" evidence="1">
    <location>
        <begin position="30"/>
        <end position="390"/>
    </location>
</feature>
<feature type="domain" description="AMP-binding enzyme C-terminal" evidence="2">
    <location>
        <begin position="440"/>
        <end position="522"/>
    </location>
</feature>
<dbReference type="AlphaFoldDB" id="A0A2S0KD27"/>
<dbReference type="Proteomes" id="UP000239814">
    <property type="component" value="Chromosome"/>
</dbReference>
<dbReference type="OrthoDB" id="9803968at2"/>
<evidence type="ECO:0000259" key="2">
    <source>
        <dbReference type="Pfam" id="PF13193"/>
    </source>
</evidence>
<name>A0A2S0KD27_9ACTN</name>
<dbReference type="GO" id="GO:0016877">
    <property type="term" value="F:ligase activity, forming carbon-sulfur bonds"/>
    <property type="evidence" value="ECO:0007669"/>
    <property type="project" value="UniProtKB-ARBA"/>
</dbReference>